<dbReference type="PANTHER" id="PTHR46124">
    <property type="entry name" value="D-AMINOACYL-TRNA DEACYLASE"/>
    <property type="match status" value="1"/>
</dbReference>
<dbReference type="FunFam" id="3.20.20.140:FF:000005">
    <property type="entry name" value="TatD family hydrolase"/>
    <property type="match status" value="1"/>
</dbReference>
<keyword evidence="2 4" id="KW-0479">Metal-binding</keyword>
<dbReference type="InterPro" id="IPR032466">
    <property type="entry name" value="Metal_Hydrolase"/>
</dbReference>
<comment type="caution">
    <text evidence="5">The sequence shown here is derived from an EMBL/GenBank/DDBJ whole genome shotgun (WGS) entry which is preliminary data.</text>
</comment>
<dbReference type="InterPro" id="IPR018228">
    <property type="entry name" value="DNase_TatD-rel_CS"/>
</dbReference>
<dbReference type="OrthoDB" id="9810005at2"/>
<evidence type="ECO:0000256" key="3">
    <source>
        <dbReference type="ARBA" id="ARBA00022801"/>
    </source>
</evidence>
<dbReference type="NCBIfam" id="TIGR00010">
    <property type="entry name" value="YchF/TatD family DNA exonuclease"/>
    <property type="match status" value="1"/>
</dbReference>
<dbReference type="InterPro" id="IPR015991">
    <property type="entry name" value="TatD/YcfH-like"/>
</dbReference>
<feature type="binding site" evidence="4">
    <location>
        <position position="155"/>
    </location>
    <ligand>
        <name>a divalent metal cation</name>
        <dbReference type="ChEBI" id="CHEBI:60240"/>
        <label>2</label>
    </ligand>
</feature>
<dbReference type="InterPro" id="IPR001130">
    <property type="entry name" value="TatD-like"/>
</dbReference>
<sequence>MFYIDTHTHLYVDEFKEDRQEMMERAMKNGVQKFLLPNIDLASMPKMFALTKAYPKQCFPMLGLHPCSVAADYLSVLEKIETELNQNTVIAIGEIGIDLYWDKTTLAIQKAAFKIQIEWAKKLKLPIVIHVRDAFEEVFEVLDELNDNNLTGVFHCFTGNLDQAKKALSYGGFKLGLGGVLTFKNSGLDKVIENLTLKDLVLETDSPYLAPTPYRGKRNESAYLVKVAEKLAEIFKVDQLTISEQTNANTLEIFGEL</sequence>
<proteinExistence type="inferred from homology"/>
<dbReference type="SUPFAM" id="SSF51556">
    <property type="entry name" value="Metallo-dependent hydrolases"/>
    <property type="match status" value="1"/>
</dbReference>
<dbReference type="AlphaFoldDB" id="A0A2W1N5N7"/>
<dbReference type="Gene3D" id="3.20.20.140">
    <property type="entry name" value="Metal-dependent hydrolases"/>
    <property type="match status" value="1"/>
</dbReference>
<dbReference type="PIRSF" id="PIRSF005902">
    <property type="entry name" value="DNase_TatD"/>
    <property type="match status" value="1"/>
</dbReference>
<dbReference type="PANTHER" id="PTHR46124:SF4">
    <property type="entry name" value="HYDROLASE TATD"/>
    <property type="match status" value="1"/>
</dbReference>
<name>A0A2W1N5N7_9FLAO</name>
<feature type="binding site" evidence="4">
    <location>
        <position position="205"/>
    </location>
    <ligand>
        <name>a divalent metal cation</name>
        <dbReference type="ChEBI" id="CHEBI:60240"/>
        <label>1</label>
    </ligand>
</feature>
<evidence type="ECO:0000256" key="1">
    <source>
        <dbReference type="ARBA" id="ARBA00009275"/>
    </source>
</evidence>
<evidence type="ECO:0000256" key="4">
    <source>
        <dbReference type="PIRSR" id="PIRSR005902-1"/>
    </source>
</evidence>
<dbReference type="CDD" id="cd01310">
    <property type="entry name" value="TatD_DNAse"/>
    <property type="match status" value="1"/>
</dbReference>
<dbReference type="Proteomes" id="UP000249248">
    <property type="component" value="Unassembled WGS sequence"/>
</dbReference>
<keyword evidence="3 5" id="KW-0378">Hydrolase</keyword>
<feature type="binding site" evidence="4">
    <location>
        <position position="130"/>
    </location>
    <ligand>
        <name>a divalent metal cation</name>
        <dbReference type="ChEBI" id="CHEBI:60240"/>
        <label>2</label>
    </ligand>
</feature>
<dbReference type="RefSeq" id="WP_111061893.1">
    <property type="nucleotide sequence ID" value="NZ_JBHUCU010000007.1"/>
</dbReference>
<evidence type="ECO:0000256" key="2">
    <source>
        <dbReference type="ARBA" id="ARBA00022723"/>
    </source>
</evidence>
<feature type="binding site" evidence="4">
    <location>
        <position position="7"/>
    </location>
    <ligand>
        <name>a divalent metal cation</name>
        <dbReference type="ChEBI" id="CHEBI:60240"/>
        <label>1</label>
    </ligand>
</feature>
<feature type="binding site" evidence="4">
    <location>
        <position position="94"/>
    </location>
    <ligand>
        <name>a divalent metal cation</name>
        <dbReference type="ChEBI" id="CHEBI:60240"/>
        <label>1</label>
    </ligand>
</feature>
<dbReference type="GO" id="GO:0004536">
    <property type="term" value="F:DNA nuclease activity"/>
    <property type="evidence" value="ECO:0007669"/>
    <property type="project" value="InterPro"/>
</dbReference>
<evidence type="ECO:0000313" key="6">
    <source>
        <dbReference type="Proteomes" id="UP000249248"/>
    </source>
</evidence>
<accession>A0A2W1N5N7</accession>
<feature type="binding site" evidence="4">
    <location>
        <position position="9"/>
    </location>
    <ligand>
        <name>a divalent metal cation</name>
        <dbReference type="ChEBI" id="CHEBI:60240"/>
        <label>1</label>
    </ligand>
</feature>
<gene>
    <name evidence="5" type="ORF">DNU06_03625</name>
</gene>
<reference evidence="5 6" key="1">
    <citation type="submission" date="2018-06" db="EMBL/GenBank/DDBJ databases">
        <title>The draft genome sequence of Crocinitomix sp. SM1701.</title>
        <authorList>
            <person name="Zhang X."/>
        </authorList>
    </citation>
    <scope>NUCLEOTIDE SEQUENCE [LARGE SCALE GENOMIC DNA]</scope>
    <source>
        <strain evidence="5 6">SM1701</strain>
    </source>
</reference>
<dbReference type="EMBL" id="QKSB01000001">
    <property type="protein sequence ID" value="PZE18930.1"/>
    <property type="molecule type" value="Genomic_DNA"/>
</dbReference>
<keyword evidence="6" id="KW-1185">Reference proteome</keyword>
<dbReference type="GO" id="GO:0046872">
    <property type="term" value="F:metal ion binding"/>
    <property type="evidence" value="ECO:0007669"/>
    <property type="project" value="UniProtKB-KW"/>
</dbReference>
<organism evidence="5 6">
    <name type="scientific">Putridiphycobacter roseus</name>
    <dbReference type="NCBI Taxonomy" id="2219161"/>
    <lineage>
        <taxon>Bacteria</taxon>
        <taxon>Pseudomonadati</taxon>
        <taxon>Bacteroidota</taxon>
        <taxon>Flavobacteriia</taxon>
        <taxon>Flavobacteriales</taxon>
        <taxon>Crocinitomicaceae</taxon>
        <taxon>Putridiphycobacter</taxon>
    </lineage>
</organism>
<evidence type="ECO:0000313" key="5">
    <source>
        <dbReference type="EMBL" id="PZE18930.1"/>
    </source>
</evidence>
<dbReference type="GO" id="GO:0005829">
    <property type="term" value="C:cytosol"/>
    <property type="evidence" value="ECO:0007669"/>
    <property type="project" value="TreeGrafter"/>
</dbReference>
<dbReference type="Pfam" id="PF01026">
    <property type="entry name" value="TatD_DNase"/>
    <property type="match status" value="1"/>
</dbReference>
<comment type="similarity">
    <text evidence="1">Belongs to the metallo-dependent hydrolases superfamily. TatD-type hydrolase family.</text>
</comment>
<dbReference type="PROSITE" id="PS01090">
    <property type="entry name" value="TATD_2"/>
    <property type="match status" value="1"/>
</dbReference>
<dbReference type="GO" id="GO:0016788">
    <property type="term" value="F:hydrolase activity, acting on ester bonds"/>
    <property type="evidence" value="ECO:0007669"/>
    <property type="project" value="InterPro"/>
</dbReference>
<protein>
    <submittedName>
        <fullName evidence="5">Hydrolase TatD</fullName>
    </submittedName>
</protein>